<protein>
    <submittedName>
        <fullName evidence="2">Inovirus Gp2 family protein</fullName>
    </submittedName>
</protein>
<dbReference type="EMBL" id="JALGBI010000001">
    <property type="protein sequence ID" value="MCJ0761590.1"/>
    <property type="molecule type" value="Genomic_DNA"/>
</dbReference>
<keyword evidence="3" id="KW-1185">Reference proteome</keyword>
<gene>
    <name evidence="2" type="ORF">MMF98_00015</name>
</gene>
<organism evidence="2 3">
    <name type="scientific">Variovorax terrae</name>
    <dbReference type="NCBI Taxonomy" id="2923278"/>
    <lineage>
        <taxon>Bacteria</taxon>
        <taxon>Pseudomonadati</taxon>
        <taxon>Pseudomonadota</taxon>
        <taxon>Betaproteobacteria</taxon>
        <taxon>Burkholderiales</taxon>
        <taxon>Comamonadaceae</taxon>
        <taxon>Variovorax</taxon>
    </lineage>
</organism>
<dbReference type="InterPro" id="IPR057271">
    <property type="entry name" value="YagK_YfjJ_C"/>
</dbReference>
<reference evidence="2" key="1">
    <citation type="submission" date="2022-03" db="EMBL/GenBank/DDBJ databases">
        <authorList>
            <person name="Woo C.Y."/>
        </authorList>
    </citation>
    <scope>NUCLEOTIDE SEQUENCE</scope>
    <source>
        <strain evidence="2">CYS-02</strain>
    </source>
</reference>
<feature type="domain" description="YagK/YfjJ C-terminal" evidence="1">
    <location>
        <begin position="127"/>
        <end position="253"/>
    </location>
</feature>
<dbReference type="RefSeq" id="WP_243302613.1">
    <property type="nucleotide sequence ID" value="NZ_JALGBI010000001.1"/>
</dbReference>
<name>A0A9X1VQQ6_9BURK</name>
<comment type="caution">
    <text evidence="2">The sequence shown here is derived from an EMBL/GenBank/DDBJ whole genome shotgun (WGS) entry which is preliminary data.</text>
</comment>
<dbReference type="Proteomes" id="UP001139447">
    <property type="component" value="Unassembled WGS sequence"/>
</dbReference>
<evidence type="ECO:0000313" key="3">
    <source>
        <dbReference type="Proteomes" id="UP001139447"/>
    </source>
</evidence>
<accession>A0A9X1VQQ6</accession>
<dbReference type="AlphaFoldDB" id="A0A9X1VQQ6"/>
<dbReference type="Pfam" id="PF11726">
    <property type="entry name" value="YagK_YfjJ_C"/>
    <property type="match status" value="1"/>
</dbReference>
<evidence type="ECO:0000259" key="1">
    <source>
        <dbReference type="Pfam" id="PF11726"/>
    </source>
</evidence>
<sequence length="335" mass="39537">MTIYKNDTFYKSDKNSFGNQVKKISKLGKHLHNLHRYAQTQTIGYSYHPLLNFFFQQYHQHMIKSCAGLVYCETVKENSTVADIFDEFVAVMREVAVKIKLRKAIASWESKINKNLQRINELEFKLFNSYPQLCVIRLDLYHQERKFLPEQIKVFVNKDRECSYIDLSDGVVSSVPRAVRVPIEVVQKDREHLFANMKGKPDLFRYLKGYVWRIEFTPRAGYHLHLVLFFDGSHVKDDQGLATKIGEYWRDKITQGDGYFDNVNMRRKERWGGTWVLGQIGHWELEKRANLRRYVLGYPCKTNQLVQVMPKKGTHLFGSGLVNRRKLEQRGRPRH</sequence>
<evidence type="ECO:0000313" key="2">
    <source>
        <dbReference type="EMBL" id="MCJ0761590.1"/>
    </source>
</evidence>
<proteinExistence type="predicted"/>